<comment type="caution">
    <text evidence="9">The sequence shown here is derived from an EMBL/GenBank/DDBJ whole genome shotgun (WGS) entry which is preliminary data.</text>
</comment>
<evidence type="ECO:0000256" key="3">
    <source>
        <dbReference type="ARBA" id="ARBA00022475"/>
    </source>
</evidence>
<organism evidence="9 10">
    <name type="scientific">Cohnella hashimotonis</name>
    <dbReference type="NCBI Taxonomy" id="2826895"/>
    <lineage>
        <taxon>Bacteria</taxon>
        <taxon>Bacillati</taxon>
        <taxon>Bacillota</taxon>
        <taxon>Bacilli</taxon>
        <taxon>Bacillales</taxon>
        <taxon>Paenibacillaceae</taxon>
        <taxon>Cohnella</taxon>
    </lineage>
</organism>
<evidence type="ECO:0000256" key="2">
    <source>
        <dbReference type="ARBA" id="ARBA00022448"/>
    </source>
</evidence>
<evidence type="ECO:0000256" key="5">
    <source>
        <dbReference type="ARBA" id="ARBA00022989"/>
    </source>
</evidence>
<feature type="transmembrane region" description="Helical" evidence="7">
    <location>
        <begin position="181"/>
        <end position="206"/>
    </location>
</feature>
<dbReference type="InterPro" id="IPR035906">
    <property type="entry name" value="MetI-like_sf"/>
</dbReference>
<evidence type="ECO:0000256" key="6">
    <source>
        <dbReference type="ARBA" id="ARBA00023136"/>
    </source>
</evidence>
<dbReference type="EMBL" id="JAGRPV010000001">
    <property type="protein sequence ID" value="MDI4647468.1"/>
    <property type="molecule type" value="Genomic_DNA"/>
</dbReference>
<comment type="subcellular location">
    <subcellularLocation>
        <location evidence="1 7">Cell membrane</location>
        <topology evidence="1 7">Multi-pass membrane protein</topology>
    </subcellularLocation>
</comment>
<protein>
    <submittedName>
        <fullName evidence="9">Carbohydrate ABC transporter permease</fullName>
    </submittedName>
</protein>
<proteinExistence type="inferred from homology"/>
<dbReference type="PROSITE" id="PS50928">
    <property type="entry name" value="ABC_TM1"/>
    <property type="match status" value="1"/>
</dbReference>
<dbReference type="Proteomes" id="UP001161691">
    <property type="component" value="Unassembled WGS sequence"/>
</dbReference>
<feature type="transmembrane region" description="Helical" evidence="7">
    <location>
        <begin position="105"/>
        <end position="126"/>
    </location>
</feature>
<evidence type="ECO:0000313" key="9">
    <source>
        <dbReference type="EMBL" id="MDI4647468.1"/>
    </source>
</evidence>
<evidence type="ECO:0000256" key="7">
    <source>
        <dbReference type="RuleBase" id="RU363032"/>
    </source>
</evidence>
<keyword evidence="3" id="KW-1003">Cell membrane</keyword>
<dbReference type="Gene3D" id="1.10.3720.10">
    <property type="entry name" value="MetI-like"/>
    <property type="match status" value="1"/>
</dbReference>
<accession>A0ABT6TMG5</accession>
<name>A0ABT6TMG5_9BACL</name>
<evidence type="ECO:0000313" key="10">
    <source>
        <dbReference type="Proteomes" id="UP001161691"/>
    </source>
</evidence>
<keyword evidence="6 7" id="KW-0472">Membrane</keyword>
<evidence type="ECO:0000259" key="8">
    <source>
        <dbReference type="PROSITE" id="PS50928"/>
    </source>
</evidence>
<evidence type="ECO:0000256" key="1">
    <source>
        <dbReference type="ARBA" id="ARBA00004651"/>
    </source>
</evidence>
<comment type="similarity">
    <text evidence="7">Belongs to the binding-protein-dependent transport system permease family.</text>
</comment>
<dbReference type="PANTHER" id="PTHR43744">
    <property type="entry name" value="ABC TRANSPORTER PERMEASE PROTEIN MG189-RELATED-RELATED"/>
    <property type="match status" value="1"/>
</dbReference>
<evidence type="ECO:0000256" key="4">
    <source>
        <dbReference type="ARBA" id="ARBA00022692"/>
    </source>
</evidence>
<reference evidence="9" key="1">
    <citation type="submission" date="2023-04" db="EMBL/GenBank/DDBJ databases">
        <title>Comparative genomic analysis of Cohnella hashimotonis sp. nov., isolated from the International Space Station.</title>
        <authorList>
            <person name="Venkateswaran K."/>
            <person name="Simpson A."/>
        </authorList>
    </citation>
    <scope>NUCLEOTIDE SEQUENCE</scope>
    <source>
        <strain evidence="9">F6_2S_P_1</strain>
    </source>
</reference>
<dbReference type="CDD" id="cd06261">
    <property type="entry name" value="TM_PBP2"/>
    <property type="match status" value="1"/>
</dbReference>
<feature type="transmembrane region" description="Helical" evidence="7">
    <location>
        <begin position="138"/>
        <end position="160"/>
    </location>
</feature>
<keyword evidence="4 7" id="KW-0812">Transmembrane</keyword>
<keyword evidence="5 7" id="KW-1133">Transmembrane helix</keyword>
<feature type="transmembrane region" description="Helical" evidence="7">
    <location>
        <begin position="244"/>
        <end position="266"/>
    </location>
</feature>
<gene>
    <name evidence="9" type="ORF">KB449_21030</name>
</gene>
<keyword evidence="10" id="KW-1185">Reference proteome</keyword>
<keyword evidence="2 7" id="KW-0813">Transport</keyword>
<dbReference type="PANTHER" id="PTHR43744:SF12">
    <property type="entry name" value="ABC TRANSPORTER PERMEASE PROTEIN MG189-RELATED"/>
    <property type="match status" value="1"/>
</dbReference>
<feature type="transmembrane region" description="Helical" evidence="7">
    <location>
        <begin position="73"/>
        <end position="93"/>
    </location>
</feature>
<feature type="transmembrane region" description="Helical" evidence="7">
    <location>
        <begin position="12"/>
        <end position="33"/>
    </location>
</feature>
<dbReference type="InterPro" id="IPR000515">
    <property type="entry name" value="MetI-like"/>
</dbReference>
<dbReference type="RefSeq" id="WP_282910232.1">
    <property type="nucleotide sequence ID" value="NZ_JAGRPV010000001.1"/>
</dbReference>
<sequence>MLTRASWIRQGLLYFILGLFVLLTLTPICFMLISSLKNNAQIYGDFWALPVPPNFSNYGDGFAVIWRYTMNTVLYALVGGALVVFLSALSGYTFAKKRFLGKETLFMLILALMMVPSVLTLIPSYVLYADLGLLNTPWVIIINAAAVGQVFGIFLCRSFMAGISNELFESARIDGANEVVVFVRMVLPLSLPVLMTIFIMTSLNIYNDYIWPLLTIKSNSIQMIGVGLTQFKNQFGVSNMGVEFAAYAISSLPLVLLFSFGMKYYIQGVSQGALKM</sequence>
<dbReference type="Pfam" id="PF00528">
    <property type="entry name" value="BPD_transp_1"/>
    <property type="match status" value="1"/>
</dbReference>
<feature type="domain" description="ABC transmembrane type-1" evidence="8">
    <location>
        <begin position="69"/>
        <end position="261"/>
    </location>
</feature>
<dbReference type="SUPFAM" id="SSF161098">
    <property type="entry name" value="MetI-like"/>
    <property type="match status" value="1"/>
</dbReference>